<evidence type="ECO:0000259" key="2">
    <source>
        <dbReference type="Pfam" id="PF12323"/>
    </source>
</evidence>
<dbReference type="EMBL" id="JAAXPI010000041">
    <property type="protein sequence ID" value="NKZ06751.1"/>
    <property type="molecule type" value="Genomic_DNA"/>
</dbReference>
<evidence type="ECO:0000313" key="3">
    <source>
        <dbReference type="EMBL" id="NKZ06751.1"/>
    </source>
</evidence>
<accession>A0A846Z3C1</accession>
<dbReference type="NCBIfam" id="NF040570">
    <property type="entry name" value="guided_TnpB"/>
    <property type="match status" value="1"/>
</dbReference>
<feature type="domain" description="Transposase putative helix-turn-helix" evidence="2">
    <location>
        <begin position="1"/>
        <end position="46"/>
    </location>
</feature>
<name>A0A846Z3C1_9ACTN</name>
<evidence type="ECO:0000313" key="4">
    <source>
        <dbReference type="Proteomes" id="UP000579250"/>
    </source>
</evidence>
<dbReference type="AlphaFoldDB" id="A0A846Z3C1"/>
<dbReference type="InterPro" id="IPR021027">
    <property type="entry name" value="Transposase_put_HTH"/>
</dbReference>
<gene>
    <name evidence="3" type="ORF">HGB48_23860</name>
</gene>
<feature type="domain" description="Probable transposase IS891/IS1136/IS1341" evidence="1">
    <location>
        <begin position="116"/>
        <end position="222"/>
    </location>
</feature>
<reference evidence="3 4" key="1">
    <citation type="submission" date="2020-04" db="EMBL/GenBank/DDBJ databases">
        <title>MicrobeNet Type strains.</title>
        <authorList>
            <person name="Nicholson A.C."/>
        </authorList>
    </citation>
    <scope>NUCLEOTIDE SEQUENCE [LARGE SCALE GENOMIC DNA]</scope>
    <source>
        <strain evidence="3 4">ATCC BAA-277</strain>
    </source>
</reference>
<proteinExistence type="predicted"/>
<dbReference type="RefSeq" id="WP_083947179.1">
    <property type="nucleotide sequence ID" value="NZ_JAAXPI010000041.1"/>
</dbReference>
<dbReference type="Pfam" id="PF12323">
    <property type="entry name" value="HTH_OrfB_IS605"/>
    <property type="match status" value="1"/>
</dbReference>
<dbReference type="Pfam" id="PF01385">
    <property type="entry name" value="OrfB_IS605"/>
    <property type="match status" value="1"/>
</dbReference>
<dbReference type="Proteomes" id="UP000579250">
    <property type="component" value="Unassembled WGS sequence"/>
</dbReference>
<comment type="caution">
    <text evidence="3">The sequence shown here is derived from an EMBL/GenBank/DDBJ whole genome shotgun (WGS) entry which is preliminary data.</text>
</comment>
<organism evidence="3 4">
    <name type="scientific">Actinomadura latina</name>
    <dbReference type="NCBI Taxonomy" id="163603"/>
    <lineage>
        <taxon>Bacteria</taxon>
        <taxon>Bacillati</taxon>
        <taxon>Actinomycetota</taxon>
        <taxon>Actinomycetes</taxon>
        <taxon>Streptosporangiales</taxon>
        <taxon>Thermomonosporaceae</taxon>
        <taxon>Actinomadura</taxon>
    </lineage>
</organism>
<sequence>MTQRVRRSFRYRFYPTPEQAEHLSRTFGCVRLVYNMALEARIRARRDGRPMTYRDSSAALTNWKRNAEFSFLNDVSCVPPQQALRHLQTAFGNHLAKRAGHPRFKSRKRARATAVEPLEPTQQAVGLDAGISALVTTSAGEKVRNPRHERSNRRRLLKAQRVLSRRRPGSANHAEARLRLARVHARIADRRRDHLHKLTTRLVRENQTVVIEDLHVGGMIRNHHLARHRGCGAVHDRDVNAARNILAAGLAERRNACGADVRPQREASLLSGPSVTKQEFSFN</sequence>
<protein>
    <submittedName>
        <fullName evidence="3">Transposase</fullName>
    </submittedName>
</protein>
<dbReference type="InterPro" id="IPR001959">
    <property type="entry name" value="Transposase"/>
</dbReference>
<evidence type="ECO:0000259" key="1">
    <source>
        <dbReference type="Pfam" id="PF01385"/>
    </source>
</evidence>
<keyword evidence="4" id="KW-1185">Reference proteome</keyword>